<dbReference type="InterPro" id="IPR003607">
    <property type="entry name" value="HD/PDEase_dom"/>
</dbReference>
<dbReference type="SMART" id="SM00448">
    <property type="entry name" value="REC"/>
    <property type="match status" value="1"/>
</dbReference>
<dbReference type="PANTHER" id="PTHR45228:SF1">
    <property type="entry name" value="CYCLIC DI-GMP PHOSPHODIESTERASE TM_0186"/>
    <property type="match status" value="1"/>
</dbReference>
<evidence type="ECO:0000259" key="1">
    <source>
        <dbReference type="PROSITE" id="PS50110"/>
    </source>
</evidence>
<name>A0A3B0VMG7_9ZZZZ</name>
<feature type="domain" description="Response regulatory" evidence="1">
    <location>
        <begin position="14"/>
        <end position="130"/>
    </location>
</feature>
<evidence type="ECO:0000313" key="4">
    <source>
        <dbReference type="EMBL" id="VAW40262.1"/>
    </source>
</evidence>
<dbReference type="SUPFAM" id="SSF109604">
    <property type="entry name" value="HD-domain/PDEase-like"/>
    <property type="match status" value="1"/>
</dbReference>
<sequence>MDNNETAVSPRKDHIMIVDDDPITRRLMALHLSGPYEVAAAASGFEALELLRDDPLPDIILLDVIMPGIDGLEVCRRLRDNPRWADISVIFITILGDEFDEKKGLELGAVDYIAKPIKRDLLCLRVKNHLRLKRLQNDLHSMVARKSAELTNSLRQIEHKNLELNYLFESMSKIQASRDCYTAEHAMRVAVISVHIGRRLGVSEQELKILEQGCYVHDIGKVAIPDDVLLKPGRFDKQDRQIMEYHPLIGGQIFSRHFAESRMLNIILQHHERLDGSGYPHGLEEAAIDPLARIVMVADVYEALIARRPYKQPMKRDKALTIINNDAERGMFDDSVVDCLIQETVDWDPLTVIFDSSIPYQDVLEKFRQKTYFREPLSEFFNYRYLIFLDDRRLLIPTDTHYHLIRLDFSGLKMVNQRLGYIKTDQIIDTIGIQTNMLVETCRGQKKLGESELMFFRKGAGYLIYSHAAENILESLMNDCRWLVEELCEEYGITPLMSLMKFDKGQDLAMALESLYN</sequence>
<protein>
    <recommendedName>
        <fullName evidence="5">Response regulator</fullName>
    </recommendedName>
</protein>
<dbReference type="EMBL" id="UOEX01000326">
    <property type="protein sequence ID" value="VAW40262.1"/>
    <property type="molecule type" value="Genomic_DNA"/>
</dbReference>
<dbReference type="Pfam" id="PF00072">
    <property type="entry name" value="Response_reg"/>
    <property type="match status" value="1"/>
</dbReference>
<evidence type="ECO:0000259" key="3">
    <source>
        <dbReference type="PROSITE" id="PS51832"/>
    </source>
</evidence>
<gene>
    <name evidence="4" type="ORF">MNBD_DELTA03-842</name>
</gene>
<dbReference type="InterPro" id="IPR001789">
    <property type="entry name" value="Sig_transdc_resp-reg_receiver"/>
</dbReference>
<dbReference type="Gene3D" id="3.40.50.2300">
    <property type="match status" value="1"/>
</dbReference>
<accession>A0A3B0VMG7</accession>
<dbReference type="Gene3D" id="1.10.3210.10">
    <property type="entry name" value="Hypothetical protein af1432"/>
    <property type="match status" value="1"/>
</dbReference>
<evidence type="ECO:0008006" key="5">
    <source>
        <dbReference type="Google" id="ProtNLM"/>
    </source>
</evidence>
<dbReference type="GO" id="GO:0000160">
    <property type="term" value="P:phosphorelay signal transduction system"/>
    <property type="evidence" value="ECO:0007669"/>
    <property type="project" value="InterPro"/>
</dbReference>
<evidence type="ECO:0000259" key="2">
    <source>
        <dbReference type="PROSITE" id="PS51831"/>
    </source>
</evidence>
<dbReference type="InterPro" id="IPR011006">
    <property type="entry name" value="CheY-like_superfamily"/>
</dbReference>
<reference evidence="4" key="1">
    <citation type="submission" date="2018-06" db="EMBL/GenBank/DDBJ databases">
        <authorList>
            <person name="Zhirakovskaya E."/>
        </authorList>
    </citation>
    <scope>NUCLEOTIDE SEQUENCE</scope>
</reference>
<dbReference type="SUPFAM" id="SSF52172">
    <property type="entry name" value="CheY-like"/>
    <property type="match status" value="1"/>
</dbReference>
<dbReference type="PROSITE" id="PS50110">
    <property type="entry name" value="RESPONSE_REGULATORY"/>
    <property type="match status" value="1"/>
</dbReference>
<dbReference type="Pfam" id="PF13487">
    <property type="entry name" value="HD_5"/>
    <property type="match status" value="1"/>
</dbReference>
<feature type="domain" description="HD" evidence="2">
    <location>
        <begin position="182"/>
        <end position="304"/>
    </location>
</feature>
<dbReference type="PROSITE" id="PS51831">
    <property type="entry name" value="HD"/>
    <property type="match status" value="1"/>
</dbReference>
<dbReference type="PANTHER" id="PTHR45228">
    <property type="entry name" value="CYCLIC DI-GMP PHOSPHODIESTERASE TM_0186-RELATED"/>
    <property type="match status" value="1"/>
</dbReference>
<organism evidence="4">
    <name type="scientific">hydrothermal vent metagenome</name>
    <dbReference type="NCBI Taxonomy" id="652676"/>
    <lineage>
        <taxon>unclassified sequences</taxon>
        <taxon>metagenomes</taxon>
        <taxon>ecological metagenomes</taxon>
    </lineage>
</organism>
<dbReference type="SMART" id="SM00471">
    <property type="entry name" value="HDc"/>
    <property type="match status" value="1"/>
</dbReference>
<dbReference type="CDD" id="cd00077">
    <property type="entry name" value="HDc"/>
    <property type="match status" value="1"/>
</dbReference>
<dbReference type="InterPro" id="IPR037522">
    <property type="entry name" value="HD_GYP_dom"/>
</dbReference>
<feature type="domain" description="HD-GYP" evidence="3">
    <location>
        <begin position="160"/>
        <end position="356"/>
    </location>
</feature>
<proteinExistence type="predicted"/>
<dbReference type="InterPro" id="IPR052020">
    <property type="entry name" value="Cyclic_di-GMP/3'3'-cGAMP_PDE"/>
</dbReference>
<dbReference type="AlphaFoldDB" id="A0A3B0VMG7"/>
<dbReference type="PROSITE" id="PS51832">
    <property type="entry name" value="HD_GYP"/>
    <property type="match status" value="1"/>
</dbReference>
<dbReference type="InterPro" id="IPR006674">
    <property type="entry name" value="HD_domain"/>
</dbReference>